<sequence length="81" mass="9374">DENSNKPDDDLNEDECKLHIWKMFTTLTTKSPANLARIFQHGIVRALYETLTHIPAPFIDHRVTTKSLVEKVQRDLRNAKS</sequence>
<dbReference type="AlphaFoldDB" id="A0A9N9PLG4"/>
<dbReference type="OrthoDB" id="10486950at2759"/>
<dbReference type="EMBL" id="CAJVPY010071415">
    <property type="protein sequence ID" value="CAG8828454.1"/>
    <property type="molecule type" value="Genomic_DNA"/>
</dbReference>
<reference evidence="1" key="1">
    <citation type="submission" date="2021-06" db="EMBL/GenBank/DDBJ databases">
        <authorList>
            <person name="Kallberg Y."/>
            <person name="Tangrot J."/>
            <person name="Rosling A."/>
        </authorList>
    </citation>
    <scope>NUCLEOTIDE SEQUENCE</scope>
    <source>
        <strain evidence="1">MA453B</strain>
    </source>
</reference>
<organism evidence="1 2">
    <name type="scientific">Dentiscutata erythropus</name>
    <dbReference type="NCBI Taxonomy" id="1348616"/>
    <lineage>
        <taxon>Eukaryota</taxon>
        <taxon>Fungi</taxon>
        <taxon>Fungi incertae sedis</taxon>
        <taxon>Mucoromycota</taxon>
        <taxon>Glomeromycotina</taxon>
        <taxon>Glomeromycetes</taxon>
        <taxon>Diversisporales</taxon>
        <taxon>Gigasporaceae</taxon>
        <taxon>Dentiscutata</taxon>
    </lineage>
</organism>
<keyword evidence="2" id="KW-1185">Reference proteome</keyword>
<feature type="non-terminal residue" evidence="1">
    <location>
        <position position="81"/>
    </location>
</feature>
<gene>
    <name evidence="1" type="ORF">DERYTH_LOCUS28498</name>
</gene>
<dbReference type="Proteomes" id="UP000789405">
    <property type="component" value="Unassembled WGS sequence"/>
</dbReference>
<proteinExistence type="predicted"/>
<name>A0A9N9PLG4_9GLOM</name>
<accession>A0A9N9PLG4</accession>
<feature type="non-terminal residue" evidence="1">
    <location>
        <position position="1"/>
    </location>
</feature>
<evidence type="ECO:0000313" key="1">
    <source>
        <dbReference type="EMBL" id="CAG8828454.1"/>
    </source>
</evidence>
<comment type="caution">
    <text evidence="1">The sequence shown here is derived from an EMBL/GenBank/DDBJ whole genome shotgun (WGS) entry which is preliminary data.</text>
</comment>
<evidence type="ECO:0000313" key="2">
    <source>
        <dbReference type="Proteomes" id="UP000789405"/>
    </source>
</evidence>
<protein>
    <submittedName>
        <fullName evidence="1">19713_t:CDS:1</fullName>
    </submittedName>
</protein>